<keyword evidence="1" id="KW-1133">Transmembrane helix</keyword>
<proteinExistence type="predicted"/>
<evidence type="ECO:0000313" key="2">
    <source>
        <dbReference type="EMBL" id="ACC98332.1"/>
    </source>
</evidence>
<reference evidence="2 3" key="1">
    <citation type="journal article" date="2009" name="Appl. Environ. Microbiol.">
        <title>Genomic analysis of 'Elusimicrobium minutum,' the first cultivated representative of the phylum 'Elusimicrobia' (formerly termite group 1).</title>
        <authorList>
            <person name="Herlemann D.P.R."/>
            <person name="Geissinger O."/>
            <person name="Ikeda-Ohtsubo W."/>
            <person name="Kunin V."/>
            <person name="Sun H."/>
            <person name="Lapidus A."/>
            <person name="Hugenholtz P."/>
            <person name="Brune A."/>
        </authorList>
    </citation>
    <scope>NUCLEOTIDE SEQUENCE [LARGE SCALE GENOMIC DNA]</scope>
    <source>
        <strain evidence="2 3">Pei191</strain>
    </source>
</reference>
<dbReference type="EMBL" id="CP001055">
    <property type="protein sequence ID" value="ACC98332.1"/>
    <property type="molecule type" value="Genomic_DNA"/>
</dbReference>
<gene>
    <name evidence="2" type="ordered locus">Emin_0777</name>
</gene>
<dbReference type="HOGENOM" id="CLU_2953120_0_0_0"/>
<keyword evidence="1" id="KW-0812">Transmembrane</keyword>
<feature type="transmembrane region" description="Helical" evidence="1">
    <location>
        <begin position="27"/>
        <end position="44"/>
    </location>
</feature>
<dbReference type="STRING" id="445932.Emin_0777"/>
<dbReference type="Proteomes" id="UP000001029">
    <property type="component" value="Chromosome"/>
</dbReference>
<sequence>MGLQMGFAYTGTTFMPPLFGFLASDKIFLMPAVIAVYIIIMFVFSEKMNSFLKKNNKLS</sequence>
<dbReference type="AlphaFoldDB" id="B2KCT6"/>
<evidence type="ECO:0000313" key="3">
    <source>
        <dbReference type="Proteomes" id="UP000001029"/>
    </source>
</evidence>
<keyword evidence="1" id="KW-0472">Membrane</keyword>
<accession>B2KCT6</accession>
<dbReference type="KEGG" id="emi:Emin_0777"/>
<organism evidence="2 3">
    <name type="scientific">Elusimicrobium minutum (strain Pei191)</name>
    <dbReference type="NCBI Taxonomy" id="445932"/>
    <lineage>
        <taxon>Bacteria</taxon>
        <taxon>Pseudomonadati</taxon>
        <taxon>Elusimicrobiota</taxon>
        <taxon>Elusimicrobia</taxon>
        <taxon>Elusimicrobiales</taxon>
        <taxon>Elusimicrobiaceae</taxon>
        <taxon>Elusimicrobium</taxon>
    </lineage>
</organism>
<evidence type="ECO:0000256" key="1">
    <source>
        <dbReference type="SAM" id="Phobius"/>
    </source>
</evidence>
<keyword evidence="3" id="KW-1185">Reference proteome</keyword>
<name>B2KCT6_ELUMP</name>
<protein>
    <submittedName>
        <fullName evidence="2">Major facilitator superfamily MFS_1</fullName>
    </submittedName>
</protein>